<evidence type="ECO:0000313" key="2">
    <source>
        <dbReference type="Proteomes" id="UP001054945"/>
    </source>
</evidence>
<accession>A0AAV4YCE1</accession>
<evidence type="ECO:0000313" key="1">
    <source>
        <dbReference type="EMBL" id="GIZ04594.1"/>
    </source>
</evidence>
<reference evidence="1 2" key="1">
    <citation type="submission" date="2021-06" db="EMBL/GenBank/DDBJ databases">
        <title>Caerostris extrusa draft genome.</title>
        <authorList>
            <person name="Kono N."/>
            <person name="Arakawa K."/>
        </authorList>
    </citation>
    <scope>NUCLEOTIDE SEQUENCE [LARGE SCALE GENOMIC DNA]</scope>
</reference>
<name>A0AAV4YCE1_CAEEX</name>
<comment type="caution">
    <text evidence="1">The sequence shown here is derived from an EMBL/GenBank/DDBJ whole genome shotgun (WGS) entry which is preliminary data.</text>
</comment>
<gene>
    <name evidence="1" type="ORF">CEXT_29971</name>
</gene>
<sequence>MALRLDSPLSQIHDSVLPDLFCSTNMRPPKGHLKEMPAATKAPLLAAIDFAKSFHPQSAANRVRCSTALSKLFKIVAGRVAWK</sequence>
<dbReference type="AlphaFoldDB" id="A0AAV4YCE1"/>
<protein>
    <submittedName>
        <fullName evidence="1">Uncharacterized protein</fullName>
    </submittedName>
</protein>
<keyword evidence="2" id="KW-1185">Reference proteome</keyword>
<dbReference type="EMBL" id="BPLR01019109">
    <property type="protein sequence ID" value="GIZ04594.1"/>
    <property type="molecule type" value="Genomic_DNA"/>
</dbReference>
<organism evidence="1 2">
    <name type="scientific">Caerostris extrusa</name>
    <name type="common">Bark spider</name>
    <name type="synonym">Caerostris bankana</name>
    <dbReference type="NCBI Taxonomy" id="172846"/>
    <lineage>
        <taxon>Eukaryota</taxon>
        <taxon>Metazoa</taxon>
        <taxon>Ecdysozoa</taxon>
        <taxon>Arthropoda</taxon>
        <taxon>Chelicerata</taxon>
        <taxon>Arachnida</taxon>
        <taxon>Araneae</taxon>
        <taxon>Araneomorphae</taxon>
        <taxon>Entelegynae</taxon>
        <taxon>Araneoidea</taxon>
        <taxon>Araneidae</taxon>
        <taxon>Caerostris</taxon>
    </lineage>
</organism>
<dbReference type="Proteomes" id="UP001054945">
    <property type="component" value="Unassembled WGS sequence"/>
</dbReference>
<proteinExistence type="predicted"/>